<feature type="region of interest" description="Disordered" evidence="1">
    <location>
        <begin position="58"/>
        <end position="78"/>
    </location>
</feature>
<accession>A0A1B4G336</accession>
<evidence type="ECO:0000313" key="2">
    <source>
        <dbReference type="EMBL" id="AOJ10344.1"/>
    </source>
</evidence>
<proteinExistence type="predicted"/>
<gene>
    <name evidence="2" type="ORF">WS71_24350</name>
</gene>
<protein>
    <submittedName>
        <fullName evidence="2">Uncharacterized protein</fullName>
    </submittedName>
</protein>
<name>A0A1B4G336_9BURK</name>
<evidence type="ECO:0000313" key="3">
    <source>
        <dbReference type="Proteomes" id="UP000067711"/>
    </source>
</evidence>
<sequence length="78" mass="8637">MKAPTMLYRKGTQELIHKIHVDWIIVDAADVAAHLEQGWYRTPADVIEAQQAEEAARAAAASKAAKKAEQPQLIEKQS</sequence>
<dbReference type="EMBL" id="CP013389">
    <property type="protein sequence ID" value="AOJ10344.1"/>
    <property type="molecule type" value="Genomic_DNA"/>
</dbReference>
<evidence type="ECO:0000256" key="1">
    <source>
        <dbReference type="SAM" id="MobiDB-lite"/>
    </source>
</evidence>
<dbReference type="AlphaFoldDB" id="A0A1B4G336"/>
<dbReference type="Proteomes" id="UP000067711">
    <property type="component" value="Chromosome 1"/>
</dbReference>
<organism evidence="2 3">
    <name type="scientific">Burkholderia mayonis</name>
    <dbReference type="NCBI Taxonomy" id="1385591"/>
    <lineage>
        <taxon>Bacteria</taxon>
        <taxon>Pseudomonadati</taxon>
        <taxon>Pseudomonadota</taxon>
        <taxon>Betaproteobacteria</taxon>
        <taxon>Burkholderiales</taxon>
        <taxon>Burkholderiaceae</taxon>
        <taxon>Burkholderia</taxon>
        <taxon>pseudomallei group</taxon>
    </lineage>
</organism>
<reference evidence="2 3" key="1">
    <citation type="submission" date="2015-12" db="EMBL/GenBank/DDBJ databases">
        <title>Diversity of Burkholderia near neighbor genomes.</title>
        <authorList>
            <person name="Sahl J."/>
            <person name="Wagner D."/>
            <person name="Keim P."/>
        </authorList>
    </citation>
    <scope>NUCLEOTIDE SEQUENCE [LARGE SCALE GENOMIC DNA]</scope>
    <source>
        <strain evidence="2 3">BDU8</strain>
    </source>
</reference>